<gene>
    <name evidence="2" type="ORF">IV203_007022</name>
</gene>
<accession>A0A9K3KE16</accession>
<dbReference type="EMBL" id="JAGRRH010000025">
    <property type="protein sequence ID" value="KAG7341930.1"/>
    <property type="molecule type" value="Genomic_DNA"/>
</dbReference>
<dbReference type="Proteomes" id="UP000693970">
    <property type="component" value="Unassembled WGS sequence"/>
</dbReference>
<reference evidence="2" key="1">
    <citation type="journal article" date="2021" name="Sci. Rep.">
        <title>Diploid genomic architecture of Nitzschia inconspicua, an elite biomass production diatom.</title>
        <authorList>
            <person name="Oliver A."/>
            <person name="Podell S."/>
            <person name="Pinowska A."/>
            <person name="Traller J.C."/>
            <person name="Smith S.R."/>
            <person name="McClure R."/>
            <person name="Beliaev A."/>
            <person name="Bohutskyi P."/>
            <person name="Hill E.A."/>
            <person name="Rabines A."/>
            <person name="Zheng H."/>
            <person name="Allen L.Z."/>
            <person name="Kuo A."/>
            <person name="Grigoriev I.V."/>
            <person name="Allen A.E."/>
            <person name="Hazlebeck D."/>
            <person name="Allen E.E."/>
        </authorList>
    </citation>
    <scope>NUCLEOTIDE SEQUENCE</scope>
    <source>
        <strain evidence="2">Hildebrandi</strain>
    </source>
</reference>
<protein>
    <submittedName>
        <fullName evidence="2">Uncharacterized protein</fullName>
    </submittedName>
</protein>
<feature type="compositionally biased region" description="Basic and acidic residues" evidence="1">
    <location>
        <begin position="123"/>
        <end position="134"/>
    </location>
</feature>
<keyword evidence="3" id="KW-1185">Reference proteome</keyword>
<evidence type="ECO:0000313" key="3">
    <source>
        <dbReference type="Proteomes" id="UP000693970"/>
    </source>
</evidence>
<proteinExistence type="predicted"/>
<dbReference type="AlphaFoldDB" id="A0A9K3KE16"/>
<evidence type="ECO:0000313" key="2">
    <source>
        <dbReference type="EMBL" id="KAG7341930.1"/>
    </source>
</evidence>
<feature type="region of interest" description="Disordered" evidence="1">
    <location>
        <begin position="121"/>
        <end position="147"/>
    </location>
</feature>
<sequence length="147" mass="16299">MVPTSGSSRKVRVGYFFVNRGLEGIVRTALKFGREFGCFRGGNGFPKVGCGTNIFIFPEWVNISHTQCPKHYWVSGAEDGKWFADVGCPTQISIVPKGVGIGHSRCPKQCRVSVEEDAVGTGPKEKMIGRETTKKPRRRLGLQRNRL</sequence>
<evidence type="ECO:0000256" key="1">
    <source>
        <dbReference type="SAM" id="MobiDB-lite"/>
    </source>
</evidence>
<feature type="compositionally biased region" description="Basic residues" evidence="1">
    <location>
        <begin position="135"/>
        <end position="147"/>
    </location>
</feature>
<organism evidence="2 3">
    <name type="scientific">Nitzschia inconspicua</name>
    <dbReference type="NCBI Taxonomy" id="303405"/>
    <lineage>
        <taxon>Eukaryota</taxon>
        <taxon>Sar</taxon>
        <taxon>Stramenopiles</taxon>
        <taxon>Ochrophyta</taxon>
        <taxon>Bacillariophyta</taxon>
        <taxon>Bacillariophyceae</taxon>
        <taxon>Bacillariophycidae</taxon>
        <taxon>Bacillariales</taxon>
        <taxon>Bacillariaceae</taxon>
        <taxon>Nitzschia</taxon>
    </lineage>
</organism>
<comment type="caution">
    <text evidence="2">The sequence shown here is derived from an EMBL/GenBank/DDBJ whole genome shotgun (WGS) entry which is preliminary data.</text>
</comment>
<name>A0A9K3KE16_9STRA</name>
<reference evidence="2" key="2">
    <citation type="submission" date="2021-04" db="EMBL/GenBank/DDBJ databases">
        <authorList>
            <person name="Podell S."/>
        </authorList>
    </citation>
    <scope>NUCLEOTIDE SEQUENCE</scope>
    <source>
        <strain evidence="2">Hildebrandi</strain>
    </source>
</reference>